<dbReference type="EMBL" id="BAAAPH010000031">
    <property type="protein sequence ID" value="GAA1601941.1"/>
    <property type="molecule type" value="Genomic_DNA"/>
</dbReference>
<feature type="region of interest" description="Disordered" evidence="1">
    <location>
        <begin position="1"/>
        <end position="99"/>
    </location>
</feature>
<comment type="caution">
    <text evidence="2">The sequence shown here is derived from an EMBL/GenBank/DDBJ whole genome shotgun (WGS) entry which is preliminary data.</text>
</comment>
<organism evidence="2 3">
    <name type="scientific">Kribbella hippodromi</name>
    <dbReference type="NCBI Taxonomy" id="434347"/>
    <lineage>
        <taxon>Bacteria</taxon>
        <taxon>Bacillati</taxon>
        <taxon>Actinomycetota</taxon>
        <taxon>Actinomycetes</taxon>
        <taxon>Propionibacteriales</taxon>
        <taxon>Kribbellaceae</taxon>
        <taxon>Kribbella</taxon>
    </lineage>
</organism>
<feature type="region of interest" description="Disordered" evidence="1">
    <location>
        <begin position="183"/>
        <end position="260"/>
    </location>
</feature>
<name>A0ABN2EBE8_9ACTN</name>
<evidence type="ECO:0000313" key="2">
    <source>
        <dbReference type="EMBL" id="GAA1601941.1"/>
    </source>
</evidence>
<feature type="compositionally biased region" description="Low complexity" evidence="1">
    <location>
        <begin position="29"/>
        <end position="40"/>
    </location>
</feature>
<accession>A0ABN2EBE8</accession>
<dbReference type="RefSeq" id="WP_344240324.1">
    <property type="nucleotide sequence ID" value="NZ_BAAAPH010000031.1"/>
</dbReference>
<evidence type="ECO:0008006" key="4">
    <source>
        <dbReference type="Google" id="ProtNLM"/>
    </source>
</evidence>
<evidence type="ECO:0000256" key="1">
    <source>
        <dbReference type="SAM" id="MobiDB-lite"/>
    </source>
</evidence>
<proteinExistence type="predicted"/>
<keyword evidence="3" id="KW-1185">Reference proteome</keyword>
<feature type="compositionally biased region" description="Basic and acidic residues" evidence="1">
    <location>
        <begin position="41"/>
        <end position="82"/>
    </location>
</feature>
<dbReference type="Proteomes" id="UP001501705">
    <property type="component" value="Unassembled WGS sequence"/>
</dbReference>
<reference evidence="2 3" key="1">
    <citation type="journal article" date="2019" name="Int. J. Syst. Evol. Microbiol.">
        <title>The Global Catalogue of Microorganisms (GCM) 10K type strain sequencing project: providing services to taxonomists for standard genome sequencing and annotation.</title>
        <authorList>
            <consortium name="The Broad Institute Genomics Platform"/>
            <consortium name="The Broad Institute Genome Sequencing Center for Infectious Disease"/>
            <person name="Wu L."/>
            <person name="Ma J."/>
        </authorList>
    </citation>
    <scope>NUCLEOTIDE SEQUENCE [LARGE SCALE GENOMIC DNA]</scope>
    <source>
        <strain evidence="2 3">JCM 15572</strain>
    </source>
</reference>
<evidence type="ECO:0000313" key="3">
    <source>
        <dbReference type="Proteomes" id="UP001501705"/>
    </source>
</evidence>
<protein>
    <recommendedName>
        <fullName evidence="4">Colicin import membrane protein</fullName>
    </recommendedName>
</protein>
<feature type="compositionally biased region" description="Basic and acidic residues" evidence="1">
    <location>
        <begin position="191"/>
        <end position="214"/>
    </location>
</feature>
<gene>
    <name evidence="2" type="ORF">GCM10009804_68050</name>
</gene>
<sequence>MPDTDDDPIVSLDPAQQEQGDDDTEAARARQALRQQQAARARAEASQRPAADRTELDAEERRSEDEQTRLDEEEADQARDDELALIAGEEQELAEQRNRDALIDESHRAQQIAFANRAGEARVDNERLGAAEQVRERLDLHRGYDRLDRAAADPDAPGADALTIKGRADMRDSLAAHYRSEEAYGRAARAGADEADHRAAAEDREADDALRPAREAVLNPPDEAPEALPPKDRNHIPVRGNRKQKPQQKPSPGTEWDISL</sequence>